<organism evidence="1 2">
    <name type="scientific">Paraglomus brasilianum</name>
    <dbReference type="NCBI Taxonomy" id="144538"/>
    <lineage>
        <taxon>Eukaryota</taxon>
        <taxon>Fungi</taxon>
        <taxon>Fungi incertae sedis</taxon>
        <taxon>Mucoromycota</taxon>
        <taxon>Glomeromycotina</taxon>
        <taxon>Glomeromycetes</taxon>
        <taxon>Paraglomerales</taxon>
        <taxon>Paraglomeraceae</taxon>
        <taxon>Paraglomus</taxon>
    </lineage>
</organism>
<accession>A0A9N9C4D7</accession>
<protein>
    <submittedName>
        <fullName evidence="1">5536_t:CDS:1</fullName>
    </submittedName>
</protein>
<dbReference type="OrthoDB" id="2395011at2759"/>
<dbReference type="AlphaFoldDB" id="A0A9N9C4D7"/>
<dbReference type="EMBL" id="CAJVPI010001008">
    <property type="protein sequence ID" value="CAG8588537.1"/>
    <property type="molecule type" value="Genomic_DNA"/>
</dbReference>
<gene>
    <name evidence="1" type="ORF">PBRASI_LOCUS6999</name>
</gene>
<keyword evidence="2" id="KW-1185">Reference proteome</keyword>
<proteinExistence type="predicted"/>
<dbReference type="Proteomes" id="UP000789739">
    <property type="component" value="Unassembled WGS sequence"/>
</dbReference>
<evidence type="ECO:0000313" key="2">
    <source>
        <dbReference type="Proteomes" id="UP000789739"/>
    </source>
</evidence>
<reference evidence="1" key="1">
    <citation type="submission" date="2021-06" db="EMBL/GenBank/DDBJ databases">
        <authorList>
            <person name="Kallberg Y."/>
            <person name="Tangrot J."/>
            <person name="Rosling A."/>
        </authorList>
    </citation>
    <scope>NUCLEOTIDE SEQUENCE</scope>
    <source>
        <strain evidence="1">BR232B</strain>
    </source>
</reference>
<comment type="caution">
    <text evidence="1">The sequence shown here is derived from an EMBL/GenBank/DDBJ whole genome shotgun (WGS) entry which is preliminary data.</text>
</comment>
<name>A0A9N9C4D7_9GLOM</name>
<sequence length="168" mass="19711">MEFTSNPVTNNEVVESDLEKFAERLGLKEFTENKDEWKKFYVFARSDFVWPPKTGINEHRLIFDYVVDSEYEDEEDMMEQYPGVIMYLLLNVLSGYDNKNKEWQKLYSSKDGWKTTPIEASGYGAGVKVFQASRNWLIRLGDGSNWSNWVTTNEIYTWQVNPTALQTM</sequence>
<evidence type="ECO:0000313" key="1">
    <source>
        <dbReference type="EMBL" id="CAG8588537.1"/>
    </source>
</evidence>